<dbReference type="InterPro" id="IPR036237">
    <property type="entry name" value="Xyl_isomerase-like_sf"/>
</dbReference>
<name>A0ABZ1YV87_9NOCA</name>
<dbReference type="GO" id="GO:0016853">
    <property type="term" value="F:isomerase activity"/>
    <property type="evidence" value="ECO:0007669"/>
    <property type="project" value="UniProtKB-KW"/>
</dbReference>
<protein>
    <submittedName>
        <fullName evidence="2">Sugar phosphate isomerase/epimerase</fullName>
    </submittedName>
</protein>
<keyword evidence="2" id="KW-0413">Isomerase</keyword>
<reference evidence="2" key="1">
    <citation type="submission" date="2022-10" db="EMBL/GenBank/DDBJ databases">
        <title>The complete genomes of actinobacterial strains from the NBC collection.</title>
        <authorList>
            <person name="Joergensen T.S."/>
            <person name="Alvarez Arevalo M."/>
            <person name="Sterndorff E.B."/>
            <person name="Faurdal D."/>
            <person name="Vuksanovic O."/>
            <person name="Mourched A.-S."/>
            <person name="Charusanti P."/>
            <person name="Shaw S."/>
            <person name="Blin K."/>
            <person name="Weber T."/>
        </authorList>
    </citation>
    <scope>NUCLEOTIDE SEQUENCE</scope>
    <source>
        <strain evidence="2">NBC_01482</strain>
    </source>
</reference>
<dbReference type="Proteomes" id="UP001432062">
    <property type="component" value="Chromosome"/>
</dbReference>
<accession>A0ABZ1YV87</accession>
<dbReference type="PANTHER" id="PTHR12110">
    <property type="entry name" value="HYDROXYPYRUVATE ISOMERASE"/>
    <property type="match status" value="1"/>
</dbReference>
<keyword evidence="3" id="KW-1185">Reference proteome</keyword>
<dbReference type="InterPro" id="IPR050312">
    <property type="entry name" value="IolE/XylAMocC-like"/>
</dbReference>
<dbReference type="PANTHER" id="PTHR12110:SF41">
    <property type="entry name" value="INOSOSE DEHYDRATASE"/>
    <property type="match status" value="1"/>
</dbReference>
<dbReference type="InterPro" id="IPR013022">
    <property type="entry name" value="Xyl_isomerase-like_TIM-brl"/>
</dbReference>
<dbReference type="Pfam" id="PF01261">
    <property type="entry name" value="AP_endonuc_2"/>
    <property type="match status" value="1"/>
</dbReference>
<dbReference type="RefSeq" id="WP_329409305.1">
    <property type="nucleotide sequence ID" value="NZ_CP109441.1"/>
</dbReference>
<sequence length="269" mass="28740">MSGTLSVQLYSVRDALAADRSGTLARLAQIGYRYVEPFALGFWNTPTEQLLANARVLRADLDAAGLAVSTVHAAIPAGSQDAVAEVCRILETDTVIVAIPLLVEGFGGEVFGNREALERFAGRMNGVAHLLADRGIRLGYHNHQFEWAELGGGELGFDVLWELLDPIVVAEVDVYWAVSAGQDPVEILARLGARVAALHLKDGPGGLDDPMRPKPQVSIGAGVVDVLAAISAAPDGCWHITEIDITEADPFELLATNRRFLIDAGRTIP</sequence>
<organism evidence="2 3">
    <name type="scientific">Nocardia vinacea</name>
    <dbReference type="NCBI Taxonomy" id="96468"/>
    <lineage>
        <taxon>Bacteria</taxon>
        <taxon>Bacillati</taxon>
        <taxon>Actinomycetota</taxon>
        <taxon>Actinomycetes</taxon>
        <taxon>Mycobacteriales</taxon>
        <taxon>Nocardiaceae</taxon>
        <taxon>Nocardia</taxon>
    </lineage>
</organism>
<dbReference type="Gene3D" id="3.20.20.150">
    <property type="entry name" value="Divalent-metal-dependent TIM barrel enzymes"/>
    <property type="match status" value="1"/>
</dbReference>
<feature type="domain" description="Xylose isomerase-like TIM barrel" evidence="1">
    <location>
        <begin position="24"/>
        <end position="226"/>
    </location>
</feature>
<evidence type="ECO:0000313" key="2">
    <source>
        <dbReference type="EMBL" id="WUV45817.1"/>
    </source>
</evidence>
<gene>
    <name evidence="2" type="ORF">OG563_43195</name>
</gene>
<proteinExistence type="predicted"/>
<dbReference type="EMBL" id="CP109441">
    <property type="protein sequence ID" value="WUV45817.1"/>
    <property type="molecule type" value="Genomic_DNA"/>
</dbReference>
<evidence type="ECO:0000313" key="3">
    <source>
        <dbReference type="Proteomes" id="UP001432062"/>
    </source>
</evidence>
<dbReference type="SUPFAM" id="SSF51658">
    <property type="entry name" value="Xylose isomerase-like"/>
    <property type="match status" value="1"/>
</dbReference>
<evidence type="ECO:0000259" key="1">
    <source>
        <dbReference type="Pfam" id="PF01261"/>
    </source>
</evidence>